<protein>
    <recommendedName>
        <fullName evidence="1">AB hydrolase-1 domain-containing protein</fullName>
    </recommendedName>
</protein>
<dbReference type="Pfam" id="PF12697">
    <property type="entry name" value="Abhydrolase_6"/>
    <property type="match status" value="1"/>
</dbReference>
<sequence length="462" mass="52109">MSSIPSPRVPIDVPPPSRKLRDIPSAVSQFDRYPVLPCPPRSPHFIPGYSVTTHVIPGAYPRQSFHELRRYPNLAPISSIPPPVEAKAEREAWAVDTCSKMKGKRHAIVRMRVQGQRSGAPRQHDSCPVLWNVVNRYARIQAHRGRKDMGITLVVAHAIGLHKESWEAMIKHLISLCDNIDEAWAIDSANSGDSALLNEKYLEDVFDWADHVRDALNLMENFIPEGPFVASPYPLPVNLDRVSSDCASRRRKFGFHHRNVLGIGHSMGACILTSAACANPNLFQSLTLIDPMILPNGRNRVAIDNFVIRPLLRRQSWPSREQAKAHLLRSSSFKSWDPEVLDAYVQYALTDIPWSEGGGVRLKMRAFQEAVESSDHQFPEDTYQTLGGLDKKVNLRWIMPVVPMNGDPPEYRESMVWRRPANSSNVTIDLGHLMVQIAPLVLANEVLHGWQIMHGNPMWSRL</sequence>
<dbReference type="AlphaFoldDB" id="A0A9P6DWV2"/>
<dbReference type="InterPro" id="IPR029058">
    <property type="entry name" value="AB_hydrolase_fold"/>
</dbReference>
<dbReference type="Gene3D" id="3.40.50.1820">
    <property type="entry name" value="alpha/beta hydrolase"/>
    <property type="match status" value="1"/>
</dbReference>
<accession>A0A9P6DWV2</accession>
<keyword evidence="3" id="KW-1185">Reference proteome</keyword>
<feature type="domain" description="AB hydrolase-1" evidence="1">
    <location>
        <begin position="153"/>
        <end position="437"/>
    </location>
</feature>
<dbReference type="OrthoDB" id="94039at2759"/>
<name>A0A9P6DWV2_9AGAM</name>
<evidence type="ECO:0000259" key="1">
    <source>
        <dbReference type="Pfam" id="PF12697"/>
    </source>
</evidence>
<proteinExistence type="predicted"/>
<dbReference type="SUPFAM" id="SSF53474">
    <property type="entry name" value="alpha/beta-Hydrolases"/>
    <property type="match status" value="1"/>
</dbReference>
<evidence type="ECO:0000313" key="3">
    <source>
        <dbReference type="Proteomes" id="UP000886523"/>
    </source>
</evidence>
<dbReference type="EMBL" id="MU128964">
    <property type="protein sequence ID" value="KAF9514149.1"/>
    <property type="molecule type" value="Genomic_DNA"/>
</dbReference>
<reference evidence="2" key="1">
    <citation type="journal article" date="2020" name="Nat. Commun.">
        <title>Large-scale genome sequencing of mycorrhizal fungi provides insights into the early evolution of symbiotic traits.</title>
        <authorList>
            <person name="Miyauchi S."/>
            <person name="Kiss E."/>
            <person name="Kuo A."/>
            <person name="Drula E."/>
            <person name="Kohler A."/>
            <person name="Sanchez-Garcia M."/>
            <person name="Morin E."/>
            <person name="Andreopoulos B."/>
            <person name="Barry K.W."/>
            <person name="Bonito G."/>
            <person name="Buee M."/>
            <person name="Carver A."/>
            <person name="Chen C."/>
            <person name="Cichocki N."/>
            <person name="Clum A."/>
            <person name="Culley D."/>
            <person name="Crous P.W."/>
            <person name="Fauchery L."/>
            <person name="Girlanda M."/>
            <person name="Hayes R.D."/>
            <person name="Keri Z."/>
            <person name="LaButti K."/>
            <person name="Lipzen A."/>
            <person name="Lombard V."/>
            <person name="Magnuson J."/>
            <person name="Maillard F."/>
            <person name="Murat C."/>
            <person name="Nolan M."/>
            <person name="Ohm R.A."/>
            <person name="Pangilinan J."/>
            <person name="Pereira M.F."/>
            <person name="Perotto S."/>
            <person name="Peter M."/>
            <person name="Pfister S."/>
            <person name="Riley R."/>
            <person name="Sitrit Y."/>
            <person name="Stielow J.B."/>
            <person name="Szollosi G."/>
            <person name="Zifcakova L."/>
            <person name="Stursova M."/>
            <person name="Spatafora J.W."/>
            <person name="Tedersoo L."/>
            <person name="Vaario L.M."/>
            <person name="Yamada A."/>
            <person name="Yan M."/>
            <person name="Wang P."/>
            <person name="Xu J."/>
            <person name="Bruns T."/>
            <person name="Baldrian P."/>
            <person name="Vilgalys R."/>
            <person name="Dunand C."/>
            <person name="Henrissat B."/>
            <person name="Grigoriev I.V."/>
            <person name="Hibbett D."/>
            <person name="Nagy L.G."/>
            <person name="Martin F.M."/>
        </authorList>
    </citation>
    <scope>NUCLEOTIDE SEQUENCE</scope>
    <source>
        <strain evidence="2">UP504</strain>
    </source>
</reference>
<comment type="caution">
    <text evidence="2">The sequence shown here is derived from an EMBL/GenBank/DDBJ whole genome shotgun (WGS) entry which is preliminary data.</text>
</comment>
<dbReference type="InterPro" id="IPR000073">
    <property type="entry name" value="AB_hydrolase_1"/>
</dbReference>
<dbReference type="Proteomes" id="UP000886523">
    <property type="component" value="Unassembled WGS sequence"/>
</dbReference>
<evidence type="ECO:0000313" key="2">
    <source>
        <dbReference type="EMBL" id="KAF9514149.1"/>
    </source>
</evidence>
<gene>
    <name evidence="2" type="ORF">BS47DRAFT_1392726</name>
</gene>
<organism evidence="2 3">
    <name type="scientific">Hydnum rufescens UP504</name>
    <dbReference type="NCBI Taxonomy" id="1448309"/>
    <lineage>
        <taxon>Eukaryota</taxon>
        <taxon>Fungi</taxon>
        <taxon>Dikarya</taxon>
        <taxon>Basidiomycota</taxon>
        <taxon>Agaricomycotina</taxon>
        <taxon>Agaricomycetes</taxon>
        <taxon>Cantharellales</taxon>
        <taxon>Hydnaceae</taxon>
        <taxon>Hydnum</taxon>
    </lineage>
</organism>